<evidence type="ECO:0008006" key="5">
    <source>
        <dbReference type="Google" id="ProtNLM"/>
    </source>
</evidence>
<organism evidence="3 4">
    <name type="scientific">Allohahella marinimesophila</name>
    <dbReference type="NCBI Taxonomy" id="1054972"/>
    <lineage>
        <taxon>Bacteria</taxon>
        <taxon>Pseudomonadati</taxon>
        <taxon>Pseudomonadota</taxon>
        <taxon>Gammaproteobacteria</taxon>
        <taxon>Oceanospirillales</taxon>
        <taxon>Hahellaceae</taxon>
        <taxon>Allohahella</taxon>
    </lineage>
</organism>
<dbReference type="InterPro" id="IPR009937">
    <property type="entry name" value="Phage_holin_3_6"/>
</dbReference>
<keyword evidence="2" id="KW-0472">Membrane</keyword>
<evidence type="ECO:0000256" key="1">
    <source>
        <dbReference type="SAM" id="MobiDB-lite"/>
    </source>
</evidence>
<keyword evidence="2" id="KW-0812">Transmembrane</keyword>
<dbReference type="RefSeq" id="WP_344805573.1">
    <property type="nucleotide sequence ID" value="NZ_BAABBO010000009.1"/>
</dbReference>
<keyword evidence="4" id="KW-1185">Reference proteome</keyword>
<sequence length="173" mass="18789">MTAVSDDTSTTESTRAARRDLFGEDRDRRATDEQAASDGTERKDYDYMRHLNPVDLVRTLSSDATALLVDEITLAKKEGLQAISDVKKSIIAVIVAGITLFAGTLFLMQSATYGLAETMPFWMSSLIVGGAVTLLGLILVFWAKSLSSAKNLKPSNTADTLKKDKNMLADHVS</sequence>
<feature type="transmembrane region" description="Helical" evidence="2">
    <location>
        <begin position="90"/>
        <end position="109"/>
    </location>
</feature>
<feature type="transmembrane region" description="Helical" evidence="2">
    <location>
        <begin position="121"/>
        <end position="143"/>
    </location>
</feature>
<reference evidence="4" key="1">
    <citation type="journal article" date="2019" name="Int. J. Syst. Evol. Microbiol.">
        <title>The Global Catalogue of Microorganisms (GCM) 10K type strain sequencing project: providing services to taxonomists for standard genome sequencing and annotation.</title>
        <authorList>
            <consortium name="The Broad Institute Genomics Platform"/>
            <consortium name="The Broad Institute Genome Sequencing Center for Infectious Disease"/>
            <person name="Wu L."/>
            <person name="Ma J."/>
        </authorList>
    </citation>
    <scope>NUCLEOTIDE SEQUENCE [LARGE SCALE GENOMIC DNA]</scope>
    <source>
        <strain evidence="4">JCM 17555</strain>
    </source>
</reference>
<dbReference type="Pfam" id="PF07332">
    <property type="entry name" value="Phage_holin_3_6"/>
    <property type="match status" value="1"/>
</dbReference>
<evidence type="ECO:0000313" key="3">
    <source>
        <dbReference type="EMBL" id="GAA3960669.1"/>
    </source>
</evidence>
<proteinExistence type="predicted"/>
<feature type="compositionally biased region" description="Basic and acidic residues" evidence="1">
    <location>
        <begin position="15"/>
        <end position="32"/>
    </location>
</feature>
<name>A0ABP7P6U9_9GAMM</name>
<protein>
    <recommendedName>
        <fullName evidence="5">Superfamily III holin-X</fullName>
    </recommendedName>
</protein>
<feature type="region of interest" description="Disordered" evidence="1">
    <location>
        <begin position="1"/>
        <end position="39"/>
    </location>
</feature>
<dbReference type="EMBL" id="BAABBO010000009">
    <property type="protein sequence ID" value="GAA3960669.1"/>
    <property type="molecule type" value="Genomic_DNA"/>
</dbReference>
<feature type="compositionally biased region" description="Low complexity" evidence="1">
    <location>
        <begin position="1"/>
        <end position="14"/>
    </location>
</feature>
<evidence type="ECO:0000256" key="2">
    <source>
        <dbReference type="SAM" id="Phobius"/>
    </source>
</evidence>
<keyword evidence="2" id="KW-1133">Transmembrane helix</keyword>
<comment type="caution">
    <text evidence="3">The sequence shown here is derived from an EMBL/GenBank/DDBJ whole genome shotgun (WGS) entry which is preliminary data.</text>
</comment>
<dbReference type="Proteomes" id="UP001501337">
    <property type="component" value="Unassembled WGS sequence"/>
</dbReference>
<evidence type="ECO:0000313" key="4">
    <source>
        <dbReference type="Proteomes" id="UP001501337"/>
    </source>
</evidence>
<accession>A0ABP7P6U9</accession>
<gene>
    <name evidence="3" type="ORF">GCM10022278_18450</name>
</gene>